<dbReference type="GO" id="GO:0034359">
    <property type="term" value="C:mature chylomicron"/>
    <property type="evidence" value="ECO:0007669"/>
    <property type="project" value="TreeGrafter"/>
</dbReference>
<dbReference type="GO" id="GO:0034361">
    <property type="term" value="C:very-low-density lipoprotein particle"/>
    <property type="evidence" value="ECO:0007669"/>
    <property type="project" value="TreeGrafter"/>
</dbReference>
<dbReference type="GO" id="GO:0030301">
    <property type="term" value="P:cholesterol transport"/>
    <property type="evidence" value="ECO:0007669"/>
    <property type="project" value="TreeGrafter"/>
</dbReference>
<accession>D6Q1Q5</accession>
<evidence type="ECO:0000313" key="1">
    <source>
        <dbReference type="EMBL" id="ADF97259.1"/>
    </source>
</evidence>
<name>D6Q1Q5_EPICO</name>
<dbReference type="GO" id="GO:0042632">
    <property type="term" value="P:cholesterol homeostasis"/>
    <property type="evidence" value="ECO:0007669"/>
    <property type="project" value="TreeGrafter"/>
</dbReference>
<dbReference type="GO" id="GO:0050750">
    <property type="term" value="F:low-density lipoprotein particle receptor binding"/>
    <property type="evidence" value="ECO:0007669"/>
    <property type="project" value="TreeGrafter"/>
</dbReference>
<dbReference type="AlphaFoldDB" id="D6Q1Q5"/>
<organism evidence="1">
    <name type="scientific">Epinephelus coioides</name>
    <name type="common">Orange-spotted grouper</name>
    <name type="synonym">Epinephelus nebulosus</name>
    <dbReference type="NCBI Taxonomy" id="94232"/>
    <lineage>
        <taxon>Eukaryota</taxon>
        <taxon>Metazoa</taxon>
        <taxon>Chordata</taxon>
        <taxon>Craniata</taxon>
        <taxon>Vertebrata</taxon>
        <taxon>Euteleostomi</taxon>
        <taxon>Actinopterygii</taxon>
        <taxon>Neopterygii</taxon>
        <taxon>Teleostei</taxon>
        <taxon>Neoteleostei</taxon>
        <taxon>Acanthomorphata</taxon>
        <taxon>Eupercaria</taxon>
        <taxon>Perciformes</taxon>
        <taxon>Serranoidei</taxon>
        <taxon>Serranidae</taxon>
        <taxon>Epinephelinae</taxon>
        <taxon>Epinephelini</taxon>
        <taxon>Epinephelus</taxon>
    </lineage>
</organism>
<dbReference type="GO" id="GO:0120020">
    <property type="term" value="F:cholesterol transfer activity"/>
    <property type="evidence" value="ECO:0007669"/>
    <property type="project" value="TreeGrafter"/>
</dbReference>
<dbReference type="GO" id="GO:0042953">
    <property type="term" value="P:lipoprotein transport"/>
    <property type="evidence" value="ECO:0007669"/>
    <property type="project" value="TreeGrafter"/>
</dbReference>
<sequence length="241" mass="27577">MSQLSIFFRNIIVQYQKTVQVLLDAVVKVLRETQFKLPGSDEMTTLPEVLKKLTTSIAAMLDTTLQAIYDNMEVSYNSFVEMISSVKLRMPIGDAITGGQIWDQVRTTFKSIFDELVDFVRNMESLDTMLVKMGETLKAIVEKSQEFVDSIKSDYLDAVFVNINNLYLSFVTVLKNGVDQISALNMEQFNSSFEYIMDMLIYVVEQMNNTVYGFLQQASDEVHMKVSDGRLEIDLPFPFQQ</sequence>
<proteinExistence type="evidence at transcript level"/>
<dbReference type="InterPro" id="IPR052418">
    <property type="entry name" value="Apolipoprotein_B"/>
</dbReference>
<dbReference type="GO" id="GO:0034362">
    <property type="term" value="C:low-density lipoprotein particle"/>
    <property type="evidence" value="ECO:0007669"/>
    <property type="project" value="TreeGrafter"/>
</dbReference>
<dbReference type="PANTHER" id="PTHR13769:SF5">
    <property type="entry name" value="APOLIPOPROTEIN B-100-RELATED"/>
    <property type="match status" value="1"/>
</dbReference>
<dbReference type="EMBL" id="GU997624">
    <property type="protein sequence ID" value="ADF97259.1"/>
    <property type="molecule type" value="mRNA"/>
</dbReference>
<keyword evidence="1" id="KW-0449">Lipoprotein</keyword>
<dbReference type="GO" id="GO:0006642">
    <property type="term" value="P:triglyceride mobilization"/>
    <property type="evidence" value="ECO:0007669"/>
    <property type="project" value="TreeGrafter"/>
</dbReference>
<protein>
    <submittedName>
        <fullName evidence="1">Apolipoprotein B-like protein</fullName>
    </submittedName>
</protein>
<dbReference type="PANTHER" id="PTHR13769">
    <property type="entry name" value="APOLIPOPROTEIN B"/>
    <property type="match status" value="1"/>
</dbReference>
<reference evidence="1" key="1">
    <citation type="submission" date="2010-03" db="EMBL/GenBank/DDBJ databases">
        <title>Differential gene expression of nodavirus infected-orange spotted grouper (Epinephelus coioides).</title>
        <authorList>
            <person name="Wu M.S."/>
            <person name="Chang C.Y."/>
        </authorList>
    </citation>
    <scope>NUCLEOTIDE SEQUENCE</scope>
</reference>
<feature type="non-terminal residue" evidence="1">
    <location>
        <position position="241"/>
    </location>
</feature>
<feature type="non-terminal residue" evidence="1">
    <location>
        <position position="1"/>
    </location>
</feature>